<dbReference type="KEGG" id="qsa:O6P43_017637"/>
<dbReference type="AlphaFoldDB" id="A0AAD7LQS5"/>
<feature type="region of interest" description="Disordered" evidence="1">
    <location>
        <begin position="179"/>
        <end position="209"/>
    </location>
</feature>
<keyword evidence="2" id="KW-0812">Transmembrane</keyword>
<feature type="transmembrane region" description="Helical" evidence="2">
    <location>
        <begin position="245"/>
        <end position="262"/>
    </location>
</feature>
<dbReference type="InterPro" id="IPR040304">
    <property type="entry name" value="ATG8-IP-1/2"/>
</dbReference>
<evidence type="ECO:0000313" key="3">
    <source>
        <dbReference type="EMBL" id="KAJ7962407.1"/>
    </source>
</evidence>
<sequence>MAENEEGEENTPRGNEWEVVSLTASTYAAAPGAKTVELQDDDKGAAVHGEDKAETSRALFMSGHFLFPPSEHENLPMEPDSTEIHDENGGKDVASEVSFEVGVTHSGKGEENSPIQGLDVTDEFTGMQFSDEEGNKLSIHGKQFEEDTDLQTLNMADKEEGIYSSTKYNSLHGETALGGATTFGEDTGLSEPIEPSEQSSNFSPDISESRNLYKDDKSASSDLPCGAWWKRRAASLYTNAKEANAFWSIFVAAAVMGLVILGQHWQQERWQITINNEKRVRMLGPISRLKEVIVGGNRRGSLIRGSSANES</sequence>
<keyword evidence="2" id="KW-1133">Transmembrane helix</keyword>
<protein>
    <submittedName>
        <fullName evidence="3">ATG8-interacting protein 1</fullName>
    </submittedName>
</protein>
<organism evidence="3 4">
    <name type="scientific">Quillaja saponaria</name>
    <name type="common">Soap bark tree</name>
    <dbReference type="NCBI Taxonomy" id="32244"/>
    <lineage>
        <taxon>Eukaryota</taxon>
        <taxon>Viridiplantae</taxon>
        <taxon>Streptophyta</taxon>
        <taxon>Embryophyta</taxon>
        <taxon>Tracheophyta</taxon>
        <taxon>Spermatophyta</taxon>
        <taxon>Magnoliopsida</taxon>
        <taxon>eudicotyledons</taxon>
        <taxon>Gunneridae</taxon>
        <taxon>Pentapetalae</taxon>
        <taxon>rosids</taxon>
        <taxon>fabids</taxon>
        <taxon>Fabales</taxon>
        <taxon>Quillajaceae</taxon>
        <taxon>Quillaja</taxon>
    </lineage>
</organism>
<keyword evidence="2" id="KW-0472">Membrane</keyword>
<reference evidence="3" key="1">
    <citation type="journal article" date="2023" name="Science">
        <title>Elucidation of the pathway for biosynthesis of saponin adjuvants from the soapbark tree.</title>
        <authorList>
            <person name="Reed J."/>
            <person name="Orme A."/>
            <person name="El-Demerdash A."/>
            <person name="Owen C."/>
            <person name="Martin L.B.B."/>
            <person name="Misra R.C."/>
            <person name="Kikuchi S."/>
            <person name="Rejzek M."/>
            <person name="Martin A.C."/>
            <person name="Harkess A."/>
            <person name="Leebens-Mack J."/>
            <person name="Louveau T."/>
            <person name="Stephenson M.J."/>
            <person name="Osbourn A."/>
        </authorList>
    </citation>
    <scope>NUCLEOTIDE SEQUENCE</scope>
    <source>
        <strain evidence="3">S10</strain>
    </source>
</reference>
<name>A0AAD7LQS5_QUISA</name>
<dbReference type="Proteomes" id="UP001163823">
    <property type="component" value="Chromosome 7"/>
</dbReference>
<accession>A0AAD7LQS5</accession>
<evidence type="ECO:0000313" key="4">
    <source>
        <dbReference type="Proteomes" id="UP001163823"/>
    </source>
</evidence>
<dbReference type="EMBL" id="JARAOO010000007">
    <property type="protein sequence ID" value="KAJ7962407.1"/>
    <property type="molecule type" value="Genomic_DNA"/>
</dbReference>
<dbReference type="PANTHER" id="PTHR34797:SF1">
    <property type="entry name" value="ATG8-INTERACTING PROTEIN 2"/>
    <property type="match status" value="1"/>
</dbReference>
<keyword evidence="4" id="KW-1185">Reference proteome</keyword>
<dbReference type="PANTHER" id="PTHR34797">
    <property type="entry name" value="ATG8-INTERACTING PROTEIN 2"/>
    <property type="match status" value="1"/>
</dbReference>
<evidence type="ECO:0000256" key="2">
    <source>
        <dbReference type="SAM" id="Phobius"/>
    </source>
</evidence>
<gene>
    <name evidence="3" type="ORF">O6P43_017637</name>
</gene>
<evidence type="ECO:0000256" key="1">
    <source>
        <dbReference type="SAM" id="MobiDB-lite"/>
    </source>
</evidence>
<comment type="caution">
    <text evidence="3">The sequence shown here is derived from an EMBL/GenBank/DDBJ whole genome shotgun (WGS) entry which is preliminary data.</text>
</comment>
<proteinExistence type="predicted"/>
<feature type="compositionally biased region" description="Polar residues" evidence="1">
    <location>
        <begin position="196"/>
        <end position="206"/>
    </location>
</feature>